<evidence type="ECO:0000256" key="4">
    <source>
        <dbReference type="ARBA" id="ARBA00022741"/>
    </source>
</evidence>
<dbReference type="Proteomes" id="UP001218638">
    <property type="component" value="Chromosome"/>
</dbReference>
<name>A0AAF0CN57_9BACT</name>
<comment type="similarity">
    <text evidence="2">Belongs to the AlaDH/PNT family.</text>
</comment>
<dbReference type="Gene3D" id="3.40.50.720">
    <property type="entry name" value="NAD(P)-binding Rossmann-like Domain"/>
    <property type="match status" value="2"/>
</dbReference>
<feature type="domain" description="Alanine dehydrogenase/pyridine nucleotide transhydrogenase N-terminal" evidence="10">
    <location>
        <begin position="2"/>
        <end position="135"/>
    </location>
</feature>
<keyword evidence="7" id="KW-0520">NAD</keyword>
<sequence>MPAESEPGELRAALTPTTTAALVKLGLTVQTVAGIGAASRYPDAEYTAAGATLVDDPAIALAAADLVLRVRKPSPADIATLKPGAVHLSFLDPFNEGPLLEAFAAAKASAVSLEMIPRTTLAQKMDALSSQASLAGYAAVVQATARVRSALPMMMTPAGTIMPCRVFVIGAGVAGLQAIATAKRLGARVEAFDTRPVVEEQVKSLGARFVKIDLGDTGQTQGGYAKQLTPEQVAKQQAGMAKVCSQSDIVITTAKVFGRKAPRIVSAEMLAGMKPGSVVVDMALESGGNVEGAVPGEDVTTANGVTILGHTSLECTVATHATQVLAANFTAWITHFWDDESKSLKLNRDDEILQGCLITHDGAIVHPRFAPETSTQS</sequence>
<dbReference type="PROSITE" id="PS00837">
    <property type="entry name" value="ALADH_PNT_2"/>
    <property type="match status" value="1"/>
</dbReference>
<dbReference type="SMART" id="SM01002">
    <property type="entry name" value="AlaDh_PNT_C"/>
    <property type="match status" value="1"/>
</dbReference>
<dbReference type="GO" id="GO:0016491">
    <property type="term" value="F:oxidoreductase activity"/>
    <property type="evidence" value="ECO:0007669"/>
    <property type="project" value="InterPro"/>
</dbReference>
<evidence type="ECO:0000256" key="2">
    <source>
        <dbReference type="ARBA" id="ARBA00005689"/>
    </source>
</evidence>
<proteinExistence type="inferred from homology"/>
<dbReference type="GO" id="GO:0050661">
    <property type="term" value="F:NADP binding"/>
    <property type="evidence" value="ECO:0007669"/>
    <property type="project" value="TreeGrafter"/>
</dbReference>
<dbReference type="EMBL" id="CP119075">
    <property type="protein sequence ID" value="WED64176.1"/>
    <property type="molecule type" value="Genomic_DNA"/>
</dbReference>
<dbReference type="CDD" id="cd05304">
    <property type="entry name" value="Rubrum_tdh"/>
    <property type="match status" value="1"/>
</dbReference>
<keyword evidence="6" id="KW-1278">Translocase</keyword>
<dbReference type="InterPro" id="IPR008143">
    <property type="entry name" value="Ala_DH/PNT_CS2"/>
</dbReference>
<dbReference type="EC" id="7.1.1.1" evidence="3"/>
<gene>
    <name evidence="11" type="ORF">PXH66_17710</name>
</gene>
<dbReference type="GO" id="GO:0005886">
    <property type="term" value="C:plasma membrane"/>
    <property type="evidence" value="ECO:0007669"/>
    <property type="project" value="TreeGrafter"/>
</dbReference>
<dbReference type="SUPFAM" id="SSF52283">
    <property type="entry name" value="Formate/glycerate dehydrogenase catalytic domain-like"/>
    <property type="match status" value="1"/>
</dbReference>
<dbReference type="AlphaFoldDB" id="A0AAF0CN57"/>
<evidence type="ECO:0000259" key="10">
    <source>
        <dbReference type="SMART" id="SM01003"/>
    </source>
</evidence>
<evidence type="ECO:0000256" key="7">
    <source>
        <dbReference type="ARBA" id="ARBA00023027"/>
    </source>
</evidence>
<dbReference type="PANTHER" id="PTHR10160:SF19">
    <property type="entry name" value="PROTON-TRANSLOCATING NAD(P)(+) TRANSHYDROGENASE"/>
    <property type="match status" value="1"/>
</dbReference>
<keyword evidence="5" id="KW-0521">NADP</keyword>
<dbReference type="InterPro" id="IPR007698">
    <property type="entry name" value="AlaDH/PNT_NAD(H)-bd"/>
</dbReference>
<comment type="function">
    <text evidence="1">The transhydrogenation between NADH and NADP is coupled to respiration and ATP hydrolysis and functions as a proton pump across the membrane.</text>
</comment>
<dbReference type="Pfam" id="PF05222">
    <property type="entry name" value="AlaDh_PNT_N"/>
    <property type="match status" value="1"/>
</dbReference>
<evidence type="ECO:0000256" key="6">
    <source>
        <dbReference type="ARBA" id="ARBA00022967"/>
    </source>
</evidence>
<evidence type="ECO:0000256" key="3">
    <source>
        <dbReference type="ARBA" id="ARBA00012943"/>
    </source>
</evidence>
<dbReference type="GO" id="GO:0006740">
    <property type="term" value="P:NADPH regeneration"/>
    <property type="evidence" value="ECO:0007669"/>
    <property type="project" value="TreeGrafter"/>
</dbReference>
<dbReference type="SUPFAM" id="SSF51735">
    <property type="entry name" value="NAD(P)-binding Rossmann-fold domains"/>
    <property type="match status" value="1"/>
</dbReference>
<keyword evidence="12" id="KW-1185">Reference proteome</keyword>
<evidence type="ECO:0000256" key="1">
    <source>
        <dbReference type="ARBA" id="ARBA00003943"/>
    </source>
</evidence>
<feature type="domain" description="Alanine dehydrogenase/pyridine nucleotide transhydrogenase NAD(H)-binding" evidence="9">
    <location>
        <begin position="144"/>
        <end position="309"/>
    </location>
</feature>
<evidence type="ECO:0000313" key="11">
    <source>
        <dbReference type="EMBL" id="WED64176.1"/>
    </source>
</evidence>
<organism evidence="11 12">
    <name type="scientific">Synoicihabitans lomoniglobus</name>
    <dbReference type="NCBI Taxonomy" id="2909285"/>
    <lineage>
        <taxon>Bacteria</taxon>
        <taxon>Pseudomonadati</taxon>
        <taxon>Verrucomicrobiota</taxon>
        <taxon>Opitutia</taxon>
        <taxon>Opitutales</taxon>
        <taxon>Opitutaceae</taxon>
        <taxon>Synoicihabitans</taxon>
    </lineage>
</organism>
<dbReference type="KEGG" id="slom:PXH66_17710"/>
<protein>
    <recommendedName>
        <fullName evidence="3">proton-translocating NAD(P)(+) transhydrogenase</fullName>
        <ecNumber evidence="3">7.1.1.1</ecNumber>
    </recommendedName>
</protein>
<dbReference type="SMART" id="SM01003">
    <property type="entry name" value="AlaDh_PNT_N"/>
    <property type="match status" value="1"/>
</dbReference>
<accession>A0AAF0CN57</accession>
<dbReference type="InterPro" id="IPR036291">
    <property type="entry name" value="NAD(P)-bd_dom_sf"/>
</dbReference>
<reference evidence="11" key="1">
    <citation type="submission" date="2023-03" db="EMBL/GenBank/DDBJ databases">
        <title>Lomoglobus Profundus gen. nov., sp. nov., a novel member of the phylum Verrucomicrobia, isolated from deep-marine sediment of South China Sea.</title>
        <authorList>
            <person name="Ahmad T."/>
            <person name="Ishaq S.E."/>
            <person name="Wang F."/>
        </authorList>
    </citation>
    <scope>NUCLEOTIDE SEQUENCE</scope>
    <source>
        <strain evidence="11">LMO-M01</strain>
    </source>
</reference>
<comment type="catalytic activity">
    <reaction evidence="8">
        <text>NAD(+) + NADPH + H(+)(in) = NADH + NADP(+) + H(+)(out)</text>
        <dbReference type="Rhea" id="RHEA:47992"/>
        <dbReference type="ChEBI" id="CHEBI:15378"/>
        <dbReference type="ChEBI" id="CHEBI:57540"/>
        <dbReference type="ChEBI" id="CHEBI:57783"/>
        <dbReference type="ChEBI" id="CHEBI:57945"/>
        <dbReference type="ChEBI" id="CHEBI:58349"/>
        <dbReference type="EC" id="7.1.1.1"/>
    </reaction>
</comment>
<keyword evidence="4" id="KW-0547">Nucleotide-binding</keyword>
<evidence type="ECO:0000259" key="9">
    <source>
        <dbReference type="SMART" id="SM01002"/>
    </source>
</evidence>
<evidence type="ECO:0000313" key="12">
    <source>
        <dbReference type="Proteomes" id="UP001218638"/>
    </source>
</evidence>
<dbReference type="InterPro" id="IPR007886">
    <property type="entry name" value="AlaDH/PNT_N"/>
</dbReference>
<dbReference type="GO" id="GO:0008750">
    <property type="term" value="F:proton-translocating NAD(P)+ transhydrogenase activity"/>
    <property type="evidence" value="ECO:0007669"/>
    <property type="project" value="UniProtKB-EC"/>
</dbReference>
<dbReference type="Pfam" id="PF01262">
    <property type="entry name" value="AlaDh_PNT_C"/>
    <property type="match status" value="1"/>
</dbReference>
<evidence type="ECO:0000256" key="5">
    <source>
        <dbReference type="ARBA" id="ARBA00022857"/>
    </source>
</evidence>
<dbReference type="PANTHER" id="PTHR10160">
    <property type="entry name" value="NAD(P) TRANSHYDROGENASE"/>
    <property type="match status" value="1"/>
</dbReference>
<evidence type="ECO:0000256" key="8">
    <source>
        <dbReference type="ARBA" id="ARBA00048202"/>
    </source>
</evidence>